<keyword evidence="2" id="KW-0597">Phosphoprotein</keyword>
<evidence type="ECO:0000313" key="6">
    <source>
        <dbReference type="Proteomes" id="UP000612233"/>
    </source>
</evidence>
<dbReference type="AlphaFoldDB" id="A0A927GK03"/>
<dbReference type="EMBL" id="JACXAD010000012">
    <property type="protein sequence ID" value="MBD2768684.1"/>
    <property type="molecule type" value="Genomic_DNA"/>
</dbReference>
<accession>A0A927GK03</accession>
<organism evidence="5 6">
    <name type="scientific">Hymenobacter montanus</name>
    <dbReference type="NCBI Taxonomy" id="2771359"/>
    <lineage>
        <taxon>Bacteria</taxon>
        <taxon>Pseudomonadati</taxon>
        <taxon>Bacteroidota</taxon>
        <taxon>Cytophagia</taxon>
        <taxon>Cytophagales</taxon>
        <taxon>Hymenobacteraceae</taxon>
        <taxon>Hymenobacter</taxon>
    </lineage>
</organism>
<dbReference type="PROSITE" id="PS50930">
    <property type="entry name" value="HTH_LYTTR"/>
    <property type="match status" value="1"/>
</dbReference>
<gene>
    <name evidence="5" type="ORF">IC235_12385</name>
</gene>
<dbReference type="SMART" id="SM00448">
    <property type="entry name" value="REC"/>
    <property type="match status" value="1"/>
</dbReference>
<dbReference type="Proteomes" id="UP000612233">
    <property type="component" value="Unassembled WGS sequence"/>
</dbReference>
<proteinExistence type="predicted"/>
<dbReference type="Gene3D" id="2.40.50.1020">
    <property type="entry name" value="LytTr DNA-binding domain"/>
    <property type="match status" value="1"/>
</dbReference>
<dbReference type="InterPro" id="IPR007492">
    <property type="entry name" value="LytTR_DNA-bd_dom"/>
</dbReference>
<evidence type="ECO:0000259" key="4">
    <source>
        <dbReference type="PROSITE" id="PS50930"/>
    </source>
</evidence>
<feature type="domain" description="HTH LytTR-type" evidence="4">
    <location>
        <begin position="140"/>
        <end position="238"/>
    </location>
</feature>
<dbReference type="GO" id="GO:0006355">
    <property type="term" value="P:regulation of DNA-templated transcription"/>
    <property type="evidence" value="ECO:0007669"/>
    <property type="project" value="TreeGrafter"/>
</dbReference>
<dbReference type="Pfam" id="PF04397">
    <property type="entry name" value="LytTR"/>
    <property type="match status" value="1"/>
</dbReference>
<comment type="caution">
    <text evidence="5">The sequence shown here is derived from an EMBL/GenBank/DDBJ whole genome shotgun (WGS) entry which is preliminary data.</text>
</comment>
<dbReference type="InterPro" id="IPR001789">
    <property type="entry name" value="Sig_transdc_resp-reg_receiver"/>
</dbReference>
<dbReference type="RefSeq" id="WP_191005490.1">
    <property type="nucleotide sequence ID" value="NZ_JACXAD010000012.1"/>
</dbReference>
<evidence type="ECO:0000259" key="3">
    <source>
        <dbReference type="PROSITE" id="PS50110"/>
    </source>
</evidence>
<dbReference type="GO" id="GO:0005829">
    <property type="term" value="C:cytosol"/>
    <property type="evidence" value="ECO:0007669"/>
    <property type="project" value="TreeGrafter"/>
</dbReference>
<reference evidence="5" key="1">
    <citation type="submission" date="2020-09" db="EMBL/GenBank/DDBJ databases">
        <authorList>
            <person name="Kim M.K."/>
        </authorList>
    </citation>
    <scope>NUCLEOTIDE SEQUENCE</scope>
    <source>
        <strain evidence="5">BT664</strain>
    </source>
</reference>
<feature type="domain" description="Response regulatory" evidence="3">
    <location>
        <begin position="5"/>
        <end position="116"/>
    </location>
</feature>
<dbReference type="GO" id="GO:0032993">
    <property type="term" value="C:protein-DNA complex"/>
    <property type="evidence" value="ECO:0007669"/>
    <property type="project" value="TreeGrafter"/>
</dbReference>
<keyword evidence="6" id="KW-1185">Reference proteome</keyword>
<dbReference type="GO" id="GO:0000976">
    <property type="term" value="F:transcription cis-regulatory region binding"/>
    <property type="evidence" value="ECO:0007669"/>
    <property type="project" value="TreeGrafter"/>
</dbReference>
<dbReference type="PANTHER" id="PTHR48111">
    <property type="entry name" value="REGULATOR OF RPOS"/>
    <property type="match status" value="1"/>
</dbReference>
<name>A0A927GK03_9BACT</name>
<dbReference type="PROSITE" id="PS50110">
    <property type="entry name" value="RESPONSE_REGULATORY"/>
    <property type="match status" value="1"/>
</dbReference>
<keyword evidence="1" id="KW-0238">DNA-binding</keyword>
<dbReference type="Pfam" id="PF00072">
    <property type="entry name" value="Response_reg"/>
    <property type="match status" value="1"/>
</dbReference>
<dbReference type="SMART" id="SM00850">
    <property type="entry name" value="LytTR"/>
    <property type="match status" value="1"/>
</dbReference>
<protein>
    <submittedName>
        <fullName evidence="5">Response regulator transcription factor</fullName>
    </submittedName>
</protein>
<feature type="modified residue" description="4-aspartylphosphate" evidence="2">
    <location>
        <position position="56"/>
    </location>
</feature>
<dbReference type="Gene3D" id="3.40.50.2300">
    <property type="match status" value="1"/>
</dbReference>
<sequence length="245" mass="26931">MTPLSCLIVDDEPLAQEVLQTYVAHTPGLVLVGTCAHAPAALAALRQQPVDLLFLDIEMPLLNGLEFLRSLAQPPAVIFTTAYREYAVEGFELAAVDYLVKPVSFPRFTQAVNRVLHRLPGGAVAPAAPVAAPAKPEAGIFLRVDKRLVKVALADILYLESLKDYVRVHTRTGPLVTYHTLQGLADQLPADRFVRVHKSYLVALEHVRAIEGNVLEVGGAHITLSRLNREEVWARLRQSGIWGLR</sequence>
<evidence type="ECO:0000256" key="1">
    <source>
        <dbReference type="ARBA" id="ARBA00023125"/>
    </source>
</evidence>
<dbReference type="InterPro" id="IPR011006">
    <property type="entry name" value="CheY-like_superfamily"/>
</dbReference>
<evidence type="ECO:0000313" key="5">
    <source>
        <dbReference type="EMBL" id="MBD2768684.1"/>
    </source>
</evidence>
<dbReference type="InterPro" id="IPR039420">
    <property type="entry name" value="WalR-like"/>
</dbReference>
<dbReference type="PANTHER" id="PTHR48111:SF17">
    <property type="entry name" value="TRANSCRIPTIONAL REGULATORY PROTEIN YPDB"/>
    <property type="match status" value="1"/>
</dbReference>
<dbReference type="SUPFAM" id="SSF52172">
    <property type="entry name" value="CheY-like"/>
    <property type="match status" value="1"/>
</dbReference>
<evidence type="ECO:0000256" key="2">
    <source>
        <dbReference type="PROSITE-ProRule" id="PRU00169"/>
    </source>
</evidence>
<dbReference type="GO" id="GO:0000156">
    <property type="term" value="F:phosphorelay response regulator activity"/>
    <property type="evidence" value="ECO:0007669"/>
    <property type="project" value="TreeGrafter"/>
</dbReference>